<protein>
    <submittedName>
        <fullName evidence="7">RNA polymerase sigma-70 factor (ECF subfamily)</fullName>
    </submittedName>
</protein>
<keyword evidence="4" id="KW-0804">Transcription</keyword>
<dbReference type="InterPro" id="IPR013324">
    <property type="entry name" value="RNA_pol_sigma_r3/r4-like"/>
</dbReference>
<dbReference type="InterPro" id="IPR014284">
    <property type="entry name" value="RNA_pol_sigma-70_dom"/>
</dbReference>
<dbReference type="InterPro" id="IPR039425">
    <property type="entry name" value="RNA_pol_sigma-70-like"/>
</dbReference>
<feature type="domain" description="RNA polymerase sigma factor 70 region 4 type 2" evidence="6">
    <location>
        <begin position="103"/>
        <end position="150"/>
    </location>
</feature>
<sequence>MAYAPQDQSAWRHLSRRVERWTRRSGKAEDLLQAAFARMLAYGRPVINPDSFLLRVAGNIAIDEDRRERGRVAEPLSPDLQDILRCDDPLPDEVLDSQARLAAVTEALDSLPERTRRIFLMHRLDGFKYREIAEIEEISVSAVEKHIAKAALFISDWREP</sequence>
<dbReference type="GO" id="GO:0006352">
    <property type="term" value="P:DNA-templated transcription initiation"/>
    <property type="evidence" value="ECO:0007669"/>
    <property type="project" value="InterPro"/>
</dbReference>
<accession>A0A7W6FPP1</accession>
<keyword evidence="3" id="KW-0731">Sigma factor</keyword>
<dbReference type="Pfam" id="PF04542">
    <property type="entry name" value="Sigma70_r2"/>
    <property type="match status" value="1"/>
</dbReference>
<proteinExistence type="inferred from homology"/>
<dbReference type="InterPro" id="IPR007627">
    <property type="entry name" value="RNA_pol_sigma70_r2"/>
</dbReference>
<gene>
    <name evidence="7" type="ORF">GGR43_001527</name>
</gene>
<keyword evidence="8" id="KW-1185">Reference proteome</keyword>
<evidence type="ECO:0000259" key="6">
    <source>
        <dbReference type="Pfam" id="PF08281"/>
    </source>
</evidence>
<dbReference type="Proteomes" id="UP000571950">
    <property type="component" value="Unassembled WGS sequence"/>
</dbReference>
<evidence type="ECO:0000256" key="3">
    <source>
        <dbReference type="ARBA" id="ARBA00023082"/>
    </source>
</evidence>
<dbReference type="GO" id="GO:0003677">
    <property type="term" value="F:DNA binding"/>
    <property type="evidence" value="ECO:0007669"/>
    <property type="project" value="InterPro"/>
</dbReference>
<dbReference type="GO" id="GO:0016987">
    <property type="term" value="F:sigma factor activity"/>
    <property type="evidence" value="ECO:0007669"/>
    <property type="project" value="UniProtKB-KW"/>
</dbReference>
<dbReference type="RefSeq" id="WP_188071360.1">
    <property type="nucleotide sequence ID" value="NZ_BSPS01000132.1"/>
</dbReference>
<dbReference type="NCBIfam" id="TIGR02937">
    <property type="entry name" value="sigma70-ECF"/>
    <property type="match status" value="1"/>
</dbReference>
<evidence type="ECO:0000256" key="2">
    <source>
        <dbReference type="ARBA" id="ARBA00023015"/>
    </source>
</evidence>
<reference evidence="7 8" key="1">
    <citation type="submission" date="2020-08" db="EMBL/GenBank/DDBJ databases">
        <title>Genomic Encyclopedia of Type Strains, Phase IV (KMG-IV): sequencing the most valuable type-strain genomes for metagenomic binning, comparative biology and taxonomic classification.</title>
        <authorList>
            <person name="Goeker M."/>
        </authorList>
    </citation>
    <scope>NUCLEOTIDE SEQUENCE [LARGE SCALE GENOMIC DNA]</scope>
    <source>
        <strain evidence="7 8">DSM 26189</strain>
    </source>
</reference>
<feature type="domain" description="RNA polymerase sigma-70 region 2" evidence="5">
    <location>
        <begin position="14"/>
        <end position="69"/>
    </location>
</feature>
<dbReference type="AlphaFoldDB" id="A0A7W6FPP1"/>
<evidence type="ECO:0000256" key="4">
    <source>
        <dbReference type="ARBA" id="ARBA00023163"/>
    </source>
</evidence>
<evidence type="ECO:0000313" key="8">
    <source>
        <dbReference type="Proteomes" id="UP000571950"/>
    </source>
</evidence>
<dbReference type="InterPro" id="IPR013325">
    <property type="entry name" value="RNA_pol_sigma_r2"/>
</dbReference>
<dbReference type="Gene3D" id="1.10.1740.10">
    <property type="match status" value="1"/>
</dbReference>
<comment type="caution">
    <text evidence="7">The sequence shown here is derived from an EMBL/GenBank/DDBJ whole genome shotgun (WGS) entry which is preliminary data.</text>
</comment>
<keyword evidence="2" id="KW-0805">Transcription regulation</keyword>
<dbReference type="EMBL" id="JACIDT010000004">
    <property type="protein sequence ID" value="MBB3925812.1"/>
    <property type="molecule type" value="Genomic_DNA"/>
</dbReference>
<name>A0A7W6FPP1_9SPHN</name>
<dbReference type="Pfam" id="PF08281">
    <property type="entry name" value="Sigma70_r4_2"/>
    <property type="match status" value="1"/>
</dbReference>
<dbReference type="InterPro" id="IPR036388">
    <property type="entry name" value="WH-like_DNA-bd_sf"/>
</dbReference>
<evidence type="ECO:0000256" key="1">
    <source>
        <dbReference type="ARBA" id="ARBA00010641"/>
    </source>
</evidence>
<dbReference type="SUPFAM" id="SSF88659">
    <property type="entry name" value="Sigma3 and sigma4 domains of RNA polymerase sigma factors"/>
    <property type="match status" value="1"/>
</dbReference>
<evidence type="ECO:0000259" key="5">
    <source>
        <dbReference type="Pfam" id="PF04542"/>
    </source>
</evidence>
<comment type="similarity">
    <text evidence="1">Belongs to the sigma-70 factor family. ECF subfamily.</text>
</comment>
<dbReference type="Gene3D" id="1.10.10.10">
    <property type="entry name" value="Winged helix-like DNA-binding domain superfamily/Winged helix DNA-binding domain"/>
    <property type="match status" value="1"/>
</dbReference>
<evidence type="ECO:0000313" key="7">
    <source>
        <dbReference type="EMBL" id="MBB3925812.1"/>
    </source>
</evidence>
<organism evidence="7 8">
    <name type="scientific">Sphingobium jiangsuense</name>
    <dbReference type="NCBI Taxonomy" id="870476"/>
    <lineage>
        <taxon>Bacteria</taxon>
        <taxon>Pseudomonadati</taxon>
        <taxon>Pseudomonadota</taxon>
        <taxon>Alphaproteobacteria</taxon>
        <taxon>Sphingomonadales</taxon>
        <taxon>Sphingomonadaceae</taxon>
        <taxon>Sphingobium</taxon>
    </lineage>
</organism>
<dbReference type="PANTHER" id="PTHR43133">
    <property type="entry name" value="RNA POLYMERASE ECF-TYPE SIGMA FACTO"/>
    <property type="match status" value="1"/>
</dbReference>
<dbReference type="CDD" id="cd06171">
    <property type="entry name" value="Sigma70_r4"/>
    <property type="match status" value="1"/>
</dbReference>
<dbReference type="SUPFAM" id="SSF88946">
    <property type="entry name" value="Sigma2 domain of RNA polymerase sigma factors"/>
    <property type="match status" value="1"/>
</dbReference>
<dbReference type="InterPro" id="IPR013249">
    <property type="entry name" value="RNA_pol_sigma70_r4_t2"/>
</dbReference>
<dbReference type="PANTHER" id="PTHR43133:SF63">
    <property type="entry name" value="RNA POLYMERASE SIGMA FACTOR FECI-RELATED"/>
    <property type="match status" value="1"/>
</dbReference>